<dbReference type="PROSITE" id="PS51257">
    <property type="entry name" value="PROKAR_LIPOPROTEIN"/>
    <property type="match status" value="1"/>
</dbReference>
<protein>
    <submittedName>
        <fullName evidence="1">Uncharacterized protein</fullName>
    </submittedName>
</protein>
<proteinExistence type="predicted"/>
<reference evidence="1 2" key="1">
    <citation type="submission" date="2020-02" db="EMBL/GenBank/DDBJ databases">
        <authorList>
            <person name="Ma Q."/>
            <person name="Huang Y."/>
            <person name="Song X."/>
            <person name="Pei D."/>
        </authorList>
    </citation>
    <scope>NUCLEOTIDE SEQUENCE [LARGE SCALE GENOMIC DNA]</scope>
    <source>
        <strain evidence="1">Sxm20200214</strain>
        <tissue evidence="1">Leaf</tissue>
    </source>
</reference>
<organism evidence="1 2">
    <name type="scientific">Brassica carinata</name>
    <name type="common">Ethiopian mustard</name>
    <name type="synonym">Abyssinian cabbage</name>
    <dbReference type="NCBI Taxonomy" id="52824"/>
    <lineage>
        <taxon>Eukaryota</taxon>
        <taxon>Viridiplantae</taxon>
        <taxon>Streptophyta</taxon>
        <taxon>Embryophyta</taxon>
        <taxon>Tracheophyta</taxon>
        <taxon>Spermatophyta</taxon>
        <taxon>Magnoliopsida</taxon>
        <taxon>eudicotyledons</taxon>
        <taxon>Gunneridae</taxon>
        <taxon>Pentapetalae</taxon>
        <taxon>rosids</taxon>
        <taxon>malvids</taxon>
        <taxon>Brassicales</taxon>
        <taxon>Brassicaceae</taxon>
        <taxon>Brassiceae</taxon>
        <taxon>Brassica</taxon>
    </lineage>
</organism>
<sequence length="165" mass="19108">MRNKSLNVIIGGGASCDSMGRLRGTIENSMKETLELRFYCFFTIMEDIDNIEEHECAFSRNYFLTNELGVSSGLLLHWDMPLCTCVSFILFLQLLRPQLEELRREMGNKGTDPEAMAEGQRRMQLLFKQHGVTPFTPPQRTYYSRPHVHQLFLCDQEHGRESTVI</sequence>
<gene>
    <name evidence="1" type="ORF">Bca52824_025997</name>
</gene>
<dbReference type="EMBL" id="JAAMPC010000006">
    <property type="protein sequence ID" value="KAG2306249.1"/>
    <property type="molecule type" value="Genomic_DNA"/>
</dbReference>
<comment type="caution">
    <text evidence="1">The sequence shown here is derived from an EMBL/GenBank/DDBJ whole genome shotgun (WGS) entry which is preliminary data.</text>
</comment>
<dbReference type="AlphaFoldDB" id="A0A8X7SKQ8"/>
<evidence type="ECO:0000313" key="1">
    <source>
        <dbReference type="EMBL" id="KAG2306249.1"/>
    </source>
</evidence>
<evidence type="ECO:0000313" key="2">
    <source>
        <dbReference type="Proteomes" id="UP000886595"/>
    </source>
</evidence>
<dbReference type="Proteomes" id="UP000886595">
    <property type="component" value="Unassembled WGS sequence"/>
</dbReference>
<name>A0A8X7SKQ8_BRACI</name>
<keyword evidence="2" id="KW-1185">Reference proteome</keyword>
<accession>A0A8X7SKQ8</accession>
<dbReference type="OrthoDB" id="2148490at2759"/>